<feature type="domain" description="C-type lysozyme inhibitor" evidence="6">
    <location>
        <begin position="57"/>
        <end position="120"/>
    </location>
</feature>
<evidence type="ECO:0000256" key="4">
    <source>
        <dbReference type="ARBA" id="ARBA00023288"/>
    </source>
</evidence>
<keyword evidence="2" id="KW-0472">Membrane</keyword>
<dbReference type="InterPro" id="IPR018660">
    <property type="entry name" value="MliC"/>
</dbReference>
<reference evidence="7 8" key="1">
    <citation type="submission" date="2024-07" db="EMBL/GenBank/DDBJ databases">
        <title>Luteimonas salilacus sp. nov., isolated from the shore soil of Salt Lake in Tibet of China.</title>
        <authorList>
            <person name="Zhang X."/>
            <person name="Li A."/>
        </authorList>
    </citation>
    <scope>NUCLEOTIDE SEQUENCE [LARGE SCALE GENOMIC DNA]</scope>
    <source>
        <strain evidence="7 8">B3-2-R+30</strain>
    </source>
</reference>
<organism evidence="7 8">
    <name type="scientific">Luteimonas salinilitoris</name>
    <dbReference type="NCBI Taxonomy" id="3237697"/>
    <lineage>
        <taxon>Bacteria</taxon>
        <taxon>Pseudomonadati</taxon>
        <taxon>Pseudomonadota</taxon>
        <taxon>Gammaproteobacteria</taxon>
        <taxon>Lysobacterales</taxon>
        <taxon>Lysobacteraceae</taxon>
        <taxon>Luteimonas</taxon>
    </lineage>
</organism>
<keyword evidence="3" id="KW-0564">Palmitate</keyword>
<evidence type="ECO:0000259" key="6">
    <source>
        <dbReference type="Pfam" id="PF09864"/>
    </source>
</evidence>
<keyword evidence="8" id="KW-1185">Reference proteome</keyword>
<evidence type="ECO:0000313" key="7">
    <source>
        <dbReference type="EMBL" id="MEZ0473629.1"/>
    </source>
</evidence>
<comment type="caution">
    <text evidence="7">The sequence shown here is derived from an EMBL/GenBank/DDBJ whole genome shotgun (WGS) entry which is preliminary data.</text>
</comment>
<evidence type="ECO:0000256" key="1">
    <source>
        <dbReference type="ARBA" id="ARBA00022729"/>
    </source>
</evidence>
<evidence type="ECO:0000256" key="3">
    <source>
        <dbReference type="ARBA" id="ARBA00023139"/>
    </source>
</evidence>
<dbReference type="Proteomes" id="UP001566331">
    <property type="component" value="Unassembled WGS sequence"/>
</dbReference>
<name>A0ABV4HQC4_9GAMM</name>
<dbReference type="Gene3D" id="2.40.128.200">
    <property type="match status" value="1"/>
</dbReference>
<evidence type="ECO:0000256" key="5">
    <source>
        <dbReference type="SAM" id="MobiDB-lite"/>
    </source>
</evidence>
<evidence type="ECO:0000313" key="8">
    <source>
        <dbReference type="Proteomes" id="UP001566331"/>
    </source>
</evidence>
<dbReference type="InterPro" id="IPR036328">
    <property type="entry name" value="MliC_sf"/>
</dbReference>
<keyword evidence="1" id="KW-0732">Signal</keyword>
<dbReference type="RefSeq" id="WP_370563017.1">
    <property type="nucleotide sequence ID" value="NZ_JBFWIB010000002.1"/>
</dbReference>
<dbReference type="Pfam" id="PF09864">
    <property type="entry name" value="MliC"/>
    <property type="match status" value="1"/>
</dbReference>
<keyword evidence="4" id="KW-0449">Lipoprotein</keyword>
<sequence>MNIAPTAALAAVLATCLCGCQQRPDAADPDREAASTIDTDDGEAIAPPSDAPASRSFRCDEILVASRIDTDGGPLALSLSGRRLVLAPEESASGTAYADEQGNRFRFDGDTATLTLHGDPPRTCMPTTQVSPWDAAAARGVRFRAIGQEPGWLLEVGGGDRPTLTAQLDYGERFIEVENAEPRADDDGFEGTATDGTVVRLDIEREACADPMSGEPFEASVRLQVGKRTYAGCGAFLDD</sequence>
<accession>A0ABV4HQC4</accession>
<dbReference type="EMBL" id="JBFWIC010000003">
    <property type="protein sequence ID" value="MEZ0473629.1"/>
    <property type="molecule type" value="Genomic_DNA"/>
</dbReference>
<evidence type="ECO:0000256" key="2">
    <source>
        <dbReference type="ARBA" id="ARBA00023136"/>
    </source>
</evidence>
<proteinExistence type="predicted"/>
<dbReference type="SUPFAM" id="SSF141488">
    <property type="entry name" value="YdhA-like"/>
    <property type="match status" value="1"/>
</dbReference>
<protein>
    <submittedName>
        <fullName evidence="7">MliC family protein</fullName>
    </submittedName>
</protein>
<feature type="region of interest" description="Disordered" evidence="5">
    <location>
        <begin position="24"/>
        <end position="54"/>
    </location>
</feature>
<gene>
    <name evidence="7" type="ORF">AB6713_03225</name>
</gene>